<reference evidence="1" key="1">
    <citation type="submission" date="2024-02" db="EMBL/GenBank/DDBJ databases">
        <title>Metagenome Assembled Genome of Zalaria obscura JY119.</title>
        <authorList>
            <person name="Vighnesh L."/>
            <person name="Jagadeeshwari U."/>
            <person name="Venkata Ramana C."/>
            <person name="Sasikala C."/>
        </authorList>
    </citation>
    <scope>NUCLEOTIDE SEQUENCE</scope>
    <source>
        <strain evidence="1">JY119</strain>
    </source>
</reference>
<gene>
    <name evidence="1" type="ORF">M8818_001919</name>
</gene>
<dbReference type="Proteomes" id="UP001320706">
    <property type="component" value="Unassembled WGS sequence"/>
</dbReference>
<keyword evidence="2" id="KW-1185">Reference proteome</keyword>
<proteinExistence type="predicted"/>
<dbReference type="EMBL" id="JAMKPW020000008">
    <property type="protein sequence ID" value="KAK8215298.1"/>
    <property type="molecule type" value="Genomic_DNA"/>
</dbReference>
<accession>A0ACC3SJ07</accession>
<protein>
    <submittedName>
        <fullName evidence="1">Uncharacterized protein</fullName>
    </submittedName>
</protein>
<comment type="caution">
    <text evidence="1">The sequence shown here is derived from an EMBL/GenBank/DDBJ whole genome shotgun (WGS) entry which is preliminary data.</text>
</comment>
<organism evidence="1 2">
    <name type="scientific">Zalaria obscura</name>
    <dbReference type="NCBI Taxonomy" id="2024903"/>
    <lineage>
        <taxon>Eukaryota</taxon>
        <taxon>Fungi</taxon>
        <taxon>Dikarya</taxon>
        <taxon>Ascomycota</taxon>
        <taxon>Pezizomycotina</taxon>
        <taxon>Dothideomycetes</taxon>
        <taxon>Dothideomycetidae</taxon>
        <taxon>Dothideales</taxon>
        <taxon>Zalariaceae</taxon>
        <taxon>Zalaria</taxon>
    </lineage>
</organism>
<evidence type="ECO:0000313" key="1">
    <source>
        <dbReference type="EMBL" id="KAK8215298.1"/>
    </source>
</evidence>
<evidence type="ECO:0000313" key="2">
    <source>
        <dbReference type="Proteomes" id="UP001320706"/>
    </source>
</evidence>
<name>A0ACC3SJ07_9PEZI</name>
<sequence>MIGHDNRTPPDFPGRPARVPIVGDMEDDAHMAPIPSIGLLFHHNARRIIIHQTSDTMLIGRTCSRQSKRKHLGSYSKGPGRVLVVLEADETCSLESILRNASSKQSEGNLEPLQYWRVLALRRRTLPETVALRRQSVAPKAVACVGVRGRRARFTGLSYRNRARATSRAVCCAPHPLLSLLTLSYAKIAGTECTSQSPLLSGLTCCLHVTWVRDNTLPCTLYHPVLDIPYIPTCTLFISCAQLCGVQIPRSSPLNHQARVARGSAPYHKPQRNSRAAIIPKRSGRMRY</sequence>